<evidence type="ECO:0000313" key="4">
    <source>
        <dbReference type="Proteomes" id="UP001642409"/>
    </source>
</evidence>
<evidence type="ECO:0000313" key="2">
    <source>
        <dbReference type="EMBL" id="CAI9922780.1"/>
    </source>
</evidence>
<dbReference type="AlphaFoldDB" id="A0AA86TNI6"/>
<organism evidence="2">
    <name type="scientific">Hexamita inflata</name>
    <dbReference type="NCBI Taxonomy" id="28002"/>
    <lineage>
        <taxon>Eukaryota</taxon>
        <taxon>Metamonada</taxon>
        <taxon>Diplomonadida</taxon>
        <taxon>Hexamitidae</taxon>
        <taxon>Hexamitinae</taxon>
        <taxon>Hexamita</taxon>
    </lineage>
</organism>
<protein>
    <submittedName>
        <fullName evidence="3">Hypothetical_protein</fullName>
    </submittedName>
</protein>
<dbReference type="Pfam" id="PF07004">
    <property type="entry name" value="SHIPPO-rpt"/>
    <property type="match status" value="2"/>
</dbReference>
<proteinExistence type="predicted"/>
<evidence type="ECO:0000313" key="3">
    <source>
        <dbReference type="EMBL" id="CAL6077717.1"/>
    </source>
</evidence>
<name>A0AA86TNI6_9EUKA</name>
<gene>
    <name evidence="2" type="ORF">HINF_LOCUS10425</name>
    <name evidence="3" type="ORF">HINF_LOCUS58556</name>
</gene>
<accession>A0AA86TNI6</accession>
<feature type="compositionally biased region" description="Basic and acidic residues" evidence="1">
    <location>
        <begin position="34"/>
        <end position="44"/>
    </location>
</feature>
<reference evidence="3 4" key="2">
    <citation type="submission" date="2024-07" db="EMBL/GenBank/DDBJ databases">
        <authorList>
            <person name="Akdeniz Z."/>
        </authorList>
    </citation>
    <scope>NUCLEOTIDE SEQUENCE [LARGE SCALE GENOMIC DNA]</scope>
</reference>
<feature type="region of interest" description="Disordered" evidence="1">
    <location>
        <begin position="1"/>
        <end position="57"/>
    </location>
</feature>
<dbReference type="EMBL" id="CAXDID020000330">
    <property type="protein sequence ID" value="CAL6077717.1"/>
    <property type="molecule type" value="Genomic_DNA"/>
</dbReference>
<dbReference type="InterPro" id="IPR010736">
    <property type="entry name" value="SHIPPO-rpt"/>
</dbReference>
<feature type="compositionally biased region" description="Basic and acidic residues" evidence="1">
    <location>
        <begin position="14"/>
        <end position="24"/>
    </location>
</feature>
<comment type="caution">
    <text evidence="2">The sequence shown here is derived from an EMBL/GenBank/DDBJ whole genome shotgun (WGS) entry which is preliminary data.</text>
</comment>
<keyword evidence="4" id="KW-1185">Reference proteome</keyword>
<sequence length="172" mass="20198">MNNYPQFTPSPASYRKEQSYEHLKKQSPKYSIKFKHESQHKQDNNPRPGAYYFSPKSETIGHKMPQQIRFKQYTTPNAVPGPQEYQIQSVDRKVGIAFRRQDRTSNNKFQLREDPGPADYKIDYKNLYNEKPRGYMMNNAEQRFKNPDQTGSPGVGTYNLSSKAIDRPWKIK</sequence>
<evidence type="ECO:0000256" key="1">
    <source>
        <dbReference type="SAM" id="MobiDB-lite"/>
    </source>
</evidence>
<feature type="compositionally biased region" description="Polar residues" evidence="1">
    <location>
        <begin position="1"/>
        <end position="11"/>
    </location>
</feature>
<dbReference type="Proteomes" id="UP001642409">
    <property type="component" value="Unassembled WGS sequence"/>
</dbReference>
<dbReference type="EMBL" id="CATOUU010000263">
    <property type="protein sequence ID" value="CAI9922780.1"/>
    <property type="molecule type" value="Genomic_DNA"/>
</dbReference>
<reference evidence="2" key="1">
    <citation type="submission" date="2023-06" db="EMBL/GenBank/DDBJ databases">
        <authorList>
            <person name="Kurt Z."/>
        </authorList>
    </citation>
    <scope>NUCLEOTIDE SEQUENCE</scope>
</reference>